<dbReference type="Proteomes" id="UP000515158">
    <property type="component" value="Unplaced"/>
</dbReference>
<dbReference type="PANTHER" id="PTHR12483:SF115">
    <property type="entry name" value="COPPER TRANSPORT PROTEIN"/>
    <property type="match status" value="1"/>
</dbReference>
<dbReference type="GeneID" id="117640897"/>
<dbReference type="OrthoDB" id="161814at2759"/>
<name>A0A6P8YBW2_THRPL</name>
<evidence type="ECO:0000256" key="2">
    <source>
        <dbReference type="ARBA" id="ARBA00022989"/>
    </source>
</evidence>
<accession>A0A6P8YBW2</accession>
<dbReference type="InterPro" id="IPR007274">
    <property type="entry name" value="Cop_transporter"/>
</dbReference>
<keyword evidence="3 4" id="KW-0472">Membrane</keyword>
<evidence type="ECO:0000313" key="6">
    <source>
        <dbReference type="RefSeq" id="XP_034233771.1"/>
    </source>
</evidence>
<dbReference type="RefSeq" id="XP_034233771.1">
    <property type="nucleotide sequence ID" value="XM_034377880.1"/>
</dbReference>
<keyword evidence="2 4" id="KW-1133">Transmembrane helix</keyword>
<sequence>MDHSMMDHSAHMGMDHSAMNHSAMDHSAMDHSTMNHSAMDHSAMDHSAHLAMDHSAMDHSAHLGMDHSTMDHSMMDHSTMDHSSMSMSMTFHFGVMEKVLFNEWQVDRVSTMVLSCVGIFFMAVIYEGIKYYRENLLWRTYNSLHYRAVNDNAVPDAENHKPVVREVIRKDSPRMFSQKHVLQTGLHIVQLIVSYLLMLIFMTYNIWLCLAVILGSATGYFMFGWKRTVVVDMTETCH</sequence>
<comment type="subcellular location">
    <subcellularLocation>
        <location evidence="4">Membrane</location>
        <topology evidence="4">Multi-pass membrane protein</topology>
    </subcellularLocation>
</comment>
<evidence type="ECO:0000256" key="1">
    <source>
        <dbReference type="ARBA" id="ARBA00022692"/>
    </source>
</evidence>
<evidence type="ECO:0000256" key="4">
    <source>
        <dbReference type="RuleBase" id="RU367022"/>
    </source>
</evidence>
<dbReference type="Pfam" id="PF04145">
    <property type="entry name" value="Ctr"/>
    <property type="match status" value="1"/>
</dbReference>
<dbReference type="GO" id="GO:0005375">
    <property type="term" value="F:copper ion transmembrane transporter activity"/>
    <property type="evidence" value="ECO:0007669"/>
    <property type="project" value="UniProtKB-UniRule"/>
</dbReference>
<evidence type="ECO:0000313" key="5">
    <source>
        <dbReference type="Proteomes" id="UP000515158"/>
    </source>
</evidence>
<dbReference type="PANTHER" id="PTHR12483">
    <property type="entry name" value="SOLUTE CARRIER FAMILY 31 COPPER TRANSPORTERS"/>
    <property type="match status" value="1"/>
</dbReference>
<dbReference type="GO" id="GO:0016020">
    <property type="term" value="C:membrane"/>
    <property type="evidence" value="ECO:0007669"/>
    <property type="project" value="UniProtKB-SubCell"/>
</dbReference>
<reference evidence="6" key="1">
    <citation type="submission" date="2025-08" db="UniProtKB">
        <authorList>
            <consortium name="RefSeq"/>
        </authorList>
    </citation>
    <scope>IDENTIFICATION</scope>
    <source>
        <tissue evidence="6">Total insect</tissue>
    </source>
</reference>
<keyword evidence="4" id="KW-0813">Transport</keyword>
<dbReference type="InParanoid" id="A0A6P8YBW2"/>
<dbReference type="KEGG" id="tpal:117640897"/>
<evidence type="ECO:0000256" key="3">
    <source>
        <dbReference type="ARBA" id="ARBA00023136"/>
    </source>
</evidence>
<feature type="transmembrane region" description="Helical" evidence="4">
    <location>
        <begin position="109"/>
        <end position="129"/>
    </location>
</feature>
<keyword evidence="4" id="KW-0406">Ion transport</keyword>
<keyword evidence="1 4" id="KW-0812">Transmembrane</keyword>
<proteinExistence type="inferred from homology"/>
<gene>
    <name evidence="6" type="primary">LOC117640897</name>
</gene>
<comment type="similarity">
    <text evidence="4">Belongs to the copper transporter (Ctr) (TC 1.A.56) family. SLC31A subfamily.</text>
</comment>
<dbReference type="AlphaFoldDB" id="A0A6P8YBW2"/>
<keyword evidence="4" id="KW-0187">Copper transport</keyword>
<keyword evidence="4" id="KW-0186">Copper</keyword>
<keyword evidence="5" id="KW-1185">Reference proteome</keyword>
<protein>
    <recommendedName>
        <fullName evidence="4">Copper transport protein</fullName>
    </recommendedName>
</protein>
<organism evidence="6">
    <name type="scientific">Thrips palmi</name>
    <name type="common">Melon thrips</name>
    <dbReference type="NCBI Taxonomy" id="161013"/>
    <lineage>
        <taxon>Eukaryota</taxon>
        <taxon>Metazoa</taxon>
        <taxon>Ecdysozoa</taxon>
        <taxon>Arthropoda</taxon>
        <taxon>Hexapoda</taxon>
        <taxon>Insecta</taxon>
        <taxon>Pterygota</taxon>
        <taxon>Neoptera</taxon>
        <taxon>Paraneoptera</taxon>
        <taxon>Thysanoptera</taxon>
        <taxon>Terebrantia</taxon>
        <taxon>Thripoidea</taxon>
        <taxon>Thripidae</taxon>
        <taxon>Thrips</taxon>
    </lineage>
</organism>